<dbReference type="PANTHER" id="PTHR20941:SF1">
    <property type="entry name" value="FOLIC ACID SYNTHESIS PROTEIN FOL1"/>
    <property type="match status" value="1"/>
</dbReference>
<dbReference type="PROSITE" id="PS50972">
    <property type="entry name" value="PTERIN_BINDING"/>
    <property type="match status" value="1"/>
</dbReference>
<dbReference type="SUPFAM" id="SSF51717">
    <property type="entry name" value="Dihydropteroate synthetase-like"/>
    <property type="match status" value="1"/>
</dbReference>
<dbReference type="GO" id="GO:0005829">
    <property type="term" value="C:cytosol"/>
    <property type="evidence" value="ECO:0007669"/>
    <property type="project" value="TreeGrafter"/>
</dbReference>
<feature type="domain" description="Pterin-binding" evidence="1">
    <location>
        <begin position="1"/>
        <end position="52"/>
    </location>
</feature>
<protein>
    <recommendedName>
        <fullName evidence="1">Pterin-binding domain-containing protein</fullName>
    </recommendedName>
</protein>
<dbReference type="InterPro" id="IPR045031">
    <property type="entry name" value="DHP_synth-like"/>
</dbReference>
<gene>
    <name evidence="2" type="ORF">S06H3_47315</name>
</gene>
<organism evidence="2">
    <name type="scientific">marine sediment metagenome</name>
    <dbReference type="NCBI Taxonomy" id="412755"/>
    <lineage>
        <taxon>unclassified sequences</taxon>
        <taxon>metagenomes</taxon>
        <taxon>ecological metagenomes</taxon>
    </lineage>
</organism>
<dbReference type="GO" id="GO:0004156">
    <property type="term" value="F:dihydropteroate synthase activity"/>
    <property type="evidence" value="ECO:0007669"/>
    <property type="project" value="TreeGrafter"/>
</dbReference>
<dbReference type="EMBL" id="BARV01029714">
    <property type="protein sequence ID" value="GAI33593.1"/>
    <property type="molecule type" value="Genomic_DNA"/>
</dbReference>
<dbReference type="InterPro" id="IPR000489">
    <property type="entry name" value="Pterin-binding_dom"/>
</dbReference>
<dbReference type="Pfam" id="PF00809">
    <property type="entry name" value="Pterin_bind"/>
    <property type="match status" value="1"/>
</dbReference>
<dbReference type="InterPro" id="IPR011005">
    <property type="entry name" value="Dihydropteroate_synth-like_sf"/>
</dbReference>
<evidence type="ECO:0000313" key="2">
    <source>
        <dbReference type="EMBL" id="GAI33593.1"/>
    </source>
</evidence>
<dbReference type="Gene3D" id="3.20.20.20">
    <property type="entry name" value="Dihydropteroate synthase-like"/>
    <property type="match status" value="1"/>
</dbReference>
<name>X1MQK8_9ZZZZ</name>
<dbReference type="AlphaFoldDB" id="X1MQK8"/>
<dbReference type="GO" id="GO:0046654">
    <property type="term" value="P:tetrahydrofolate biosynthetic process"/>
    <property type="evidence" value="ECO:0007669"/>
    <property type="project" value="TreeGrafter"/>
</dbReference>
<feature type="non-terminal residue" evidence="2">
    <location>
        <position position="1"/>
    </location>
</feature>
<comment type="caution">
    <text evidence="2">The sequence shown here is derived from an EMBL/GenBank/DDBJ whole genome shotgun (WGS) entry which is preliminary data.</text>
</comment>
<accession>X1MQK8</accession>
<proteinExistence type="predicted"/>
<dbReference type="PANTHER" id="PTHR20941">
    <property type="entry name" value="FOLATE SYNTHESIS PROTEINS"/>
    <property type="match status" value="1"/>
</dbReference>
<sequence>VGPSRKSVIGNVLNLPVEERLEGTAAAVAASILNGADIIRVHDVREMKRVVDMTNAIRKA</sequence>
<evidence type="ECO:0000259" key="1">
    <source>
        <dbReference type="PROSITE" id="PS50972"/>
    </source>
</evidence>
<reference evidence="2" key="1">
    <citation type="journal article" date="2014" name="Front. Microbiol.">
        <title>High frequency of phylogenetically diverse reductive dehalogenase-homologous genes in deep subseafloor sedimentary metagenomes.</title>
        <authorList>
            <person name="Kawai M."/>
            <person name="Futagami T."/>
            <person name="Toyoda A."/>
            <person name="Takaki Y."/>
            <person name="Nishi S."/>
            <person name="Hori S."/>
            <person name="Arai W."/>
            <person name="Tsubouchi T."/>
            <person name="Morono Y."/>
            <person name="Uchiyama I."/>
            <person name="Ito T."/>
            <person name="Fujiyama A."/>
            <person name="Inagaki F."/>
            <person name="Takami H."/>
        </authorList>
    </citation>
    <scope>NUCLEOTIDE SEQUENCE</scope>
    <source>
        <strain evidence="2">Expedition CK06-06</strain>
    </source>
</reference>